<proteinExistence type="predicted"/>
<dbReference type="GO" id="GO:0032259">
    <property type="term" value="P:methylation"/>
    <property type="evidence" value="ECO:0007669"/>
    <property type="project" value="UniProtKB-KW"/>
</dbReference>
<gene>
    <name evidence="1" type="primary">METTL13</name>
    <name evidence="1" type="ORF">T07_2870</name>
</gene>
<keyword evidence="1" id="KW-0489">Methyltransferase</keyword>
<dbReference type="InterPro" id="IPR029063">
    <property type="entry name" value="SAM-dependent_MTases_sf"/>
</dbReference>
<sequence>MSYKCKDKSSIAMPVKMVSLFITNLQPALSPLDAVMSSKTEKCLEAANAMFAEVHRVLKTNGRYIILSLCQSFVFEAWINFFSEESLTVFYDYSNFISCHFHDYSFRLIVSTVYFMISSPQLRQISPED</sequence>
<dbReference type="AlphaFoldDB" id="A0A0V0RLL6"/>
<dbReference type="OrthoDB" id="411785at2759"/>
<dbReference type="GO" id="GO:0008168">
    <property type="term" value="F:methyltransferase activity"/>
    <property type="evidence" value="ECO:0007669"/>
    <property type="project" value="UniProtKB-KW"/>
</dbReference>
<accession>A0A0V0RLL6</accession>
<dbReference type="Gene3D" id="3.40.50.150">
    <property type="entry name" value="Vaccinia Virus protein VP39"/>
    <property type="match status" value="1"/>
</dbReference>
<dbReference type="Proteomes" id="UP000054630">
    <property type="component" value="Unassembled WGS sequence"/>
</dbReference>
<keyword evidence="1" id="KW-0808">Transferase</keyword>
<name>A0A0V0RLL6_9BILA</name>
<organism evidence="1 2">
    <name type="scientific">Trichinella nelsoni</name>
    <dbReference type="NCBI Taxonomy" id="6336"/>
    <lineage>
        <taxon>Eukaryota</taxon>
        <taxon>Metazoa</taxon>
        <taxon>Ecdysozoa</taxon>
        <taxon>Nematoda</taxon>
        <taxon>Enoplea</taxon>
        <taxon>Dorylaimia</taxon>
        <taxon>Trichinellida</taxon>
        <taxon>Trichinellidae</taxon>
        <taxon>Trichinella</taxon>
    </lineage>
</organism>
<reference evidence="1 2" key="1">
    <citation type="submission" date="2015-01" db="EMBL/GenBank/DDBJ databases">
        <title>Evolution of Trichinella species and genotypes.</title>
        <authorList>
            <person name="Korhonen P.K."/>
            <person name="Edoardo P."/>
            <person name="Giuseppe L.R."/>
            <person name="Gasser R.B."/>
        </authorList>
    </citation>
    <scope>NUCLEOTIDE SEQUENCE [LARGE SCALE GENOMIC DNA]</scope>
    <source>
        <strain evidence="1">ISS37</strain>
    </source>
</reference>
<protein>
    <submittedName>
        <fullName evidence="1">Methyltransferase-like protein 13</fullName>
    </submittedName>
</protein>
<keyword evidence="2" id="KW-1185">Reference proteome</keyword>
<dbReference type="EMBL" id="JYDL01000139">
    <property type="protein sequence ID" value="KRX15160.1"/>
    <property type="molecule type" value="Genomic_DNA"/>
</dbReference>
<evidence type="ECO:0000313" key="1">
    <source>
        <dbReference type="EMBL" id="KRX15160.1"/>
    </source>
</evidence>
<dbReference type="SUPFAM" id="SSF53335">
    <property type="entry name" value="S-adenosyl-L-methionine-dependent methyltransferases"/>
    <property type="match status" value="1"/>
</dbReference>
<comment type="caution">
    <text evidence="1">The sequence shown here is derived from an EMBL/GenBank/DDBJ whole genome shotgun (WGS) entry which is preliminary data.</text>
</comment>
<evidence type="ECO:0000313" key="2">
    <source>
        <dbReference type="Proteomes" id="UP000054630"/>
    </source>
</evidence>